<dbReference type="PROSITE" id="PS51257">
    <property type="entry name" value="PROKAR_LIPOPROTEIN"/>
    <property type="match status" value="1"/>
</dbReference>
<dbReference type="EMBL" id="WOCA01000010">
    <property type="protein sequence ID" value="MUK89297.1"/>
    <property type="molecule type" value="Genomic_DNA"/>
</dbReference>
<keyword evidence="2" id="KW-1185">Reference proteome</keyword>
<sequence length="131" mass="14756">MKKAILVFFIISFTLILGSCGHDGGLLFEGKGKDWTAKLVATYDIWGKENQSIKVTYVGDKLNEFSDFDIFVESPDFLGWGLEDLELDENGDYFSERVFMLDEKTPSTTDITLRIEGEVPETIKLTTASLQ</sequence>
<protein>
    <recommendedName>
        <fullName evidence="3">Lipoprotein</fullName>
    </recommendedName>
</protein>
<comment type="caution">
    <text evidence="1">The sequence shown here is derived from an EMBL/GenBank/DDBJ whole genome shotgun (WGS) entry which is preliminary data.</text>
</comment>
<evidence type="ECO:0000313" key="2">
    <source>
        <dbReference type="Proteomes" id="UP000469125"/>
    </source>
</evidence>
<accession>A0A6N8FMQ8</accession>
<gene>
    <name evidence="1" type="ORF">GMD78_13035</name>
</gene>
<dbReference type="RefSeq" id="WP_155669270.1">
    <property type="nucleotide sequence ID" value="NZ_WOCA01000010.1"/>
</dbReference>
<evidence type="ECO:0000313" key="1">
    <source>
        <dbReference type="EMBL" id="MUK89297.1"/>
    </source>
</evidence>
<proteinExistence type="predicted"/>
<reference evidence="1 2" key="1">
    <citation type="submission" date="2019-11" db="EMBL/GenBank/DDBJ databases">
        <authorList>
            <person name="Li X."/>
        </authorList>
    </citation>
    <scope>NUCLEOTIDE SEQUENCE [LARGE SCALE GENOMIC DNA]</scope>
    <source>
        <strain evidence="1 2">L9</strain>
    </source>
</reference>
<dbReference type="Proteomes" id="UP000469125">
    <property type="component" value="Unassembled WGS sequence"/>
</dbReference>
<organism evidence="1 2">
    <name type="scientific">Ornithinibacillus caprae</name>
    <dbReference type="NCBI Taxonomy" id="2678566"/>
    <lineage>
        <taxon>Bacteria</taxon>
        <taxon>Bacillati</taxon>
        <taxon>Bacillota</taxon>
        <taxon>Bacilli</taxon>
        <taxon>Bacillales</taxon>
        <taxon>Bacillaceae</taxon>
        <taxon>Ornithinibacillus</taxon>
    </lineage>
</organism>
<dbReference type="AlphaFoldDB" id="A0A6N8FMQ8"/>
<name>A0A6N8FMQ8_9BACI</name>
<evidence type="ECO:0008006" key="3">
    <source>
        <dbReference type="Google" id="ProtNLM"/>
    </source>
</evidence>